<feature type="region of interest" description="Disordered" evidence="8">
    <location>
        <begin position="301"/>
        <end position="379"/>
    </location>
</feature>
<evidence type="ECO:0000256" key="4">
    <source>
        <dbReference type="ARBA" id="ARBA00023054"/>
    </source>
</evidence>
<reference evidence="9" key="1">
    <citation type="submission" date="2016-01" db="EMBL/GenBank/DDBJ databases">
        <title>Reference transcriptome for the parasite Schistocephalus solidus: insights into the molecular evolution of parasitism.</title>
        <authorList>
            <person name="Hebert F.O."/>
            <person name="Grambauer S."/>
            <person name="Barber I."/>
            <person name="Landry C.R."/>
            <person name="Aubin-Horth N."/>
        </authorList>
    </citation>
    <scope>NUCLEOTIDE SEQUENCE</scope>
</reference>
<name>A0A0X3NHP0_SCHSO</name>
<dbReference type="InterPro" id="IPR019366">
    <property type="entry name" value="Clusterin-associated_protein-1"/>
</dbReference>
<dbReference type="GO" id="GO:0005815">
    <property type="term" value="C:microtubule organizing center"/>
    <property type="evidence" value="ECO:0007669"/>
    <property type="project" value="TreeGrafter"/>
</dbReference>
<evidence type="ECO:0000256" key="2">
    <source>
        <dbReference type="ARBA" id="ARBA00008340"/>
    </source>
</evidence>
<organism evidence="9">
    <name type="scientific">Schistocephalus solidus</name>
    <name type="common">Tapeworm</name>
    <dbReference type="NCBI Taxonomy" id="70667"/>
    <lineage>
        <taxon>Eukaryota</taxon>
        <taxon>Metazoa</taxon>
        <taxon>Spiralia</taxon>
        <taxon>Lophotrochozoa</taxon>
        <taxon>Platyhelminthes</taxon>
        <taxon>Cestoda</taxon>
        <taxon>Eucestoda</taxon>
        <taxon>Diphyllobothriidea</taxon>
        <taxon>Diphyllobothriidae</taxon>
        <taxon>Schistocephalus</taxon>
    </lineage>
</organism>
<evidence type="ECO:0000313" key="9">
    <source>
        <dbReference type="EMBL" id="JAP39188.1"/>
    </source>
</evidence>
<accession>A0A0X3NHP0</accession>
<dbReference type="EMBL" id="UYSU01038084">
    <property type="protein sequence ID" value="VDL99823.1"/>
    <property type="molecule type" value="Genomic_DNA"/>
</dbReference>
<evidence type="ECO:0000313" key="10">
    <source>
        <dbReference type="EMBL" id="VDL99823.1"/>
    </source>
</evidence>
<dbReference type="OrthoDB" id="438545at2759"/>
<dbReference type="GO" id="GO:0005929">
    <property type="term" value="C:cilium"/>
    <property type="evidence" value="ECO:0007669"/>
    <property type="project" value="UniProtKB-SubCell"/>
</dbReference>
<proteinExistence type="inferred from homology"/>
<comment type="similarity">
    <text evidence="2">Belongs to the CLUAP1 family.</text>
</comment>
<dbReference type="AlphaFoldDB" id="A0A0X3NHP0"/>
<feature type="compositionally biased region" description="Polar residues" evidence="8">
    <location>
        <begin position="334"/>
        <end position="353"/>
    </location>
</feature>
<evidence type="ECO:0000256" key="8">
    <source>
        <dbReference type="SAM" id="MobiDB-lite"/>
    </source>
</evidence>
<protein>
    <submittedName>
        <fullName evidence="12">Clusterin-associated protein 1</fullName>
    </submittedName>
</protein>
<dbReference type="PANTHER" id="PTHR21547">
    <property type="entry name" value="CLUSTERIN ASSOCIATED PROTEIN 1"/>
    <property type="match status" value="1"/>
</dbReference>
<keyword evidence="11" id="KW-1185">Reference proteome</keyword>
<keyword evidence="3" id="KW-0970">Cilium biogenesis/degradation</keyword>
<evidence type="ECO:0000256" key="1">
    <source>
        <dbReference type="ARBA" id="ARBA00004138"/>
    </source>
</evidence>
<dbReference type="Proteomes" id="UP000275846">
    <property type="component" value="Unassembled WGS sequence"/>
</dbReference>
<evidence type="ECO:0000256" key="7">
    <source>
        <dbReference type="SAM" id="Coils"/>
    </source>
</evidence>
<dbReference type="GO" id="GO:0060271">
    <property type="term" value="P:cilium assembly"/>
    <property type="evidence" value="ECO:0007669"/>
    <property type="project" value="TreeGrafter"/>
</dbReference>
<comment type="subcellular location">
    <subcellularLocation>
        <location evidence="1">Cell projection</location>
        <location evidence="1">Cilium</location>
    </subcellularLocation>
</comment>
<dbReference type="EMBL" id="GEEE01024037">
    <property type="protein sequence ID" value="JAP39188.1"/>
    <property type="molecule type" value="Transcribed_RNA"/>
</dbReference>
<evidence type="ECO:0000313" key="11">
    <source>
        <dbReference type="Proteomes" id="UP000275846"/>
    </source>
</evidence>
<reference evidence="10 11" key="3">
    <citation type="submission" date="2018-11" db="EMBL/GenBank/DDBJ databases">
        <authorList>
            <consortium name="Pathogen Informatics"/>
        </authorList>
    </citation>
    <scope>NUCLEOTIDE SEQUENCE [LARGE SCALE GENOMIC DNA]</scope>
    <source>
        <strain evidence="10 11">NST_G2</strain>
    </source>
</reference>
<dbReference type="GO" id="GO:0030992">
    <property type="term" value="C:intraciliary transport particle B"/>
    <property type="evidence" value="ECO:0007669"/>
    <property type="project" value="TreeGrafter"/>
</dbReference>
<evidence type="ECO:0000313" key="12">
    <source>
        <dbReference type="WBParaSite" id="SSLN_0001394201-mRNA-1"/>
    </source>
</evidence>
<evidence type="ECO:0000256" key="5">
    <source>
        <dbReference type="ARBA" id="ARBA00023069"/>
    </source>
</evidence>
<keyword evidence="5" id="KW-0969">Cilium</keyword>
<feature type="compositionally biased region" description="Acidic residues" evidence="8">
    <location>
        <begin position="305"/>
        <end position="319"/>
    </location>
</feature>
<evidence type="ECO:0000256" key="6">
    <source>
        <dbReference type="ARBA" id="ARBA00023273"/>
    </source>
</evidence>
<dbReference type="STRING" id="70667.A0A0X3NHP0"/>
<sequence length="379" mass="43345">MSWRETRNFSEMMRALGYPRLISIENFRSPNFMLLAEILKWLALRFDANADIPRCLETEQDRVLFIKMIVHFMATKAFVKLNVKRLYRADGYAVKEVLKIVNILYSALDGYQKHEEDEAAEVNVSEILNVARVKQLQQARSLASQLTSTGATLHAYLAKEVDLREARNQAANRQLDSEWVEECLAVARDNLREEIRQAEQALVNVAADEATLDSKIEKRRNELERNQKRLSTLQSVRPAYIEEYEQLEEELTTLYSIYLTRFRNLVYLENLKEEMMLADENRMPEEDLAARAVVEDLRNIAEASGGEEEDNDDDEEDASDDRNLDSVLAAAITDTATMKQEPSAVDSTQNPVSPITGDEKYSGTAPEIPATFDDDEEDF</sequence>
<dbReference type="PANTHER" id="PTHR21547:SF0">
    <property type="entry name" value="CLUSTERIN-ASSOCIATED PROTEIN 1"/>
    <property type="match status" value="1"/>
</dbReference>
<reference evidence="12" key="2">
    <citation type="submission" date="2016-06" db="UniProtKB">
        <authorList>
            <consortium name="WormBaseParasite"/>
        </authorList>
    </citation>
    <scope>IDENTIFICATION</scope>
</reference>
<dbReference type="WBParaSite" id="SSLN_0001394201-mRNA-1">
    <property type="protein sequence ID" value="SSLN_0001394201-mRNA-1"/>
    <property type="gene ID" value="SSLN_0001394201"/>
</dbReference>
<evidence type="ECO:0000256" key="3">
    <source>
        <dbReference type="ARBA" id="ARBA00022794"/>
    </source>
</evidence>
<keyword evidence="6" id="KW-0966">Cell projection</keyword>
<gene>
    <name evidence="10" type="ORF">SSLN_LOCUS13438</name>
    <name evidence="9" type="ORF">TR94112</name>
</gene>
<keyword evidence="4 7" id="KW-0175">Coiled coil</keyword>
<dbReference type="Pfam" id="PF10234">
    <property type="entry name" value="Cluap1"/>
    <property type="match status" value="1"/>
</dbReference>
<feature type="coiled-coil region" evidence="7">
    <location>
        <begin position="181"/>
        <end position="250"/>
    </location>
</feature>